<dbReference type="AlphaFoldDB" id="A0A3P9D612"/>
<organism evidence="6 7">
    <name type="scientific">Maylandia zebra</name>
    <name type="common">zebra mbuna</name>
    <dbReference type="NCBI Taxonomy" id="106582"/>
    <lineage>
        <taxon>Eukaryota</taxon>
        <taxon>Metazoa</taxon>
        <taxon>Chordata</taxon>
        <taxon>Craniata</taxon>
        <taxon>Vertebrata</taxon>
        <taxon>Euteleostomi</taxon>
        <taxon>Actinopterygii</taxon>
        <taxon>Neopterygii</taxon>
        <taxon>Teleostei</taxon>
        <taxon>Neoteleostei</taxon>
        <taxon>Acanthomorphata</taxon>
        <taxon>Ovalentaria</taxon>
        <taxon>Cichlomorphae</taxon>
        <taxon>Cichliformes</taxon>
        <taxon>Cichlidae</taxon>
        <taxon>African cichlids</taxon>
        <taxon>Pseudocrenilabrinae</taxon>
        <taxon>Haplochromini</taxon>
        <taxon>Maylandia</taxon>
        <taxon>Maylandia zebra complex</taxon>
    </lineage>
</organism>
<keyword evidence="2" id="KW-0349">Heme</keyword>
<keyword evidence="4" id="KW-0408">Iron</keyword>
<name>A0A3P9D612_9CICH</name>
<dbReference type="Proteomes" id="UP000265160">
    <property type="component" value="LG4"/>
</dbReference>
<evidence type="ECO:0000256" key="4">
    <source>
        <dbReference type="ARBA" id="ARBA00023004"/>
    </source>
</evidence>
<reference evidence="6" key="3">
    <citation type="submission" date="2025-09" db="UniProtKB">
        <authorList>
            <consortium name="Ensembl"/>
        </authorList>
    </citation>
    <scope>IDENTIFICATION</scope>
</reference>
<evidence type="ECO:0000256" key="2">
    <source>
        <dbReference type="ARBA" id="ARBA00022617"/>
    </source>
</evidence>
<keyword evidence="3" id="KW-0479">Metal-binding</keyword>
<evidence type="ECO:0000256" key="3">
    <source>
        <dbReference type="ARBA" id="ARBA00022723"/>
    </source>
</evidence>
<dbReference type="SUPFAM" id="SSF46458">
    <property type="entry name" value="Globin-like"/>
    <property type="match status" value="1"/>
</dbReference>
<proteinExistence type="inferred from homology"/>
<keyword evidence="7" id="KW-1185">Reference proteome</keyword>
<evidence type="ECO:0000313" key="6">
    <source>
        <dbReference type="Ensembl" id="ENSMZEP00005029597.1"/>
    </source>
</evidence>
<dbReference type="GO" id="GO:0046872">
    <property type="term" value="F:metal ion binding"/>
    <property type="evidence" value="ECO:0007669"/>
    <property type="project" value="UniProtKB-KW"/>
</dbReference>
<dbReference type="InterPro" id="IPR012292">
    <property type="entry name" value="Globin/Proto"/>
</dbReference>
<dbReference type="Gene3D" id="1.10.490.10">
    <property type="entry name" value="Globins"/>
    <property type="match status" value="1"/>
</dbReference>
<dbReference type="InterPro" id="IPR000971">
    <property type="entry name" value="Globin"/>
</dbReference>
<dbReference type="Ensembl" id="ENSMZET00005030531.1">
    <property type="protein sequence ID" value="ENSMZEP00005029597.1"/>
    <property type="gene ID" value="ENSMZEG00005022071.1"/>
</dbReference>
<dbReference type="STRING" id="106582.ENSMZEP00005029597"/>
<dbReference type="GO" id="GO:0019825">
    <property type="term" value="F:oxygen binding"/>
    <property type="evidence" value="ECO:0007669"/>
    <property type="project" value="InterPro"/>
</dbReference>
<protein>
    <recommendedName>
        <fullName evidence="5">Globin domain-containing protein</fullName>
    </recommendedName>
</protein>
<feature type="domain" description="Globin" evidence="5">
    <location>
        <begin position="3"/>
        <end position="120"/>
    </location>
</feature>
<reference evidence="6" key="2">
    <citation type="submission" date="2025-08" db="UniProtKB">
        <authorList>
            <consortium name="Ensembl"/>
        </authorList>
    </citation>
    <scope>IDENTIFICATION</scope>
</reference>
<evidence type="ECO:0000256" key="1">
    <source>
        <dbReference type="ARBA" id="ARBA00008705"/>
    </source>
</evidence>
<reference evidence="6 7" key="1">
    <citation type="journal article" date="2014" name="Nature">
        <title>The genomic substrate for adaptive radiation in African cichlid fish.</title>
        <authorList>
            <person name="Brawand D."/>
            <person name="Wagner C.E."/>
            <person name="Li Y.I."/>
            <person name="Malinsky M."/>
            <person name="Keller I."/>
            <person name="Fan S."/>
            <person name="Simakov O."/>
            <person name="Ng A.Y."/>
            <person name="Lim Z.W."/>
            <person name="Bezault E."/>
            <person name="Turner-Maier J."/>
            <person name="Johnson J."/>
            <person name="Alcazar R."/>
            <person name="Noh H.J."/>
            <person name="Russell P."/>
            <person name="Aken B."/>
            <person name="Alfoldi J."/>
            <person name="Amemiya C."/>
            <person name="Azzouzi N."/>
            <person name="Baroiller J.F."/>
            <person name="Barloy-Hubler F."/>
            <person name="Berlin A."/>
            <person name="Bloomquist R."/>
            <person name="Carleton K.L."/>
            <person name="Conte M.A."/>
            <person name="D'Cotta H."/>
            <person name="Eshel O."/>
            <person name="Gaffney L."/>
            <person name="Galibert F."/>
            <person name="Gante H.F."/>
            <person name="Gnerre S."/>
            <person name="Greuter L."/>
            <person name="Guyon R."/>
            <person name="Haddad N.S."/>
            <person name="Haerty W."/>
            <person name="Harris R.M."/>
            <person name="Hofmann H.A."/>
            <person name="Hourlier T."/>
            <person name="Hulata G."/>
            <person name="Jaffe D.B."/>
            <person name="Lara M."/>
            <person name="Lee A.P."/>
            <person name="MacCallum I."/>
            <person name="Mwaiko S."/>
            <person name="Nikaido M."/>
            <person name="Nishihara H."/>
            <person name="Ozouf-Costaz C."/>
            <person name="Penman D.J."/>
            <person name="Przybylski D."/>
            <person name="Rakotomanga M."/>
            <person name="Renn S.C.P."/>
            <person name="Ribeiro F.J."/>
            <person name="Ron M."/>
            <person name="Salzburger W."/>
            <person name="Sanchez-Pulido L."/>
            <person name="Santos M.E."/>
            <person name="Searle S."/>
            <person name="Sharpe T."/>
            <person name="Swofford R."/>
            <person name="Tan F.J."/>
            <person name="Williams L."/>
            <person name="Young S."/>
            <person name="Yin S."/>
            <person name="Okada N."/>
            <person name="Kocher T.D."/>
            <person name="Miska E.A."/>
            <person name="Lander E.S."/>
            <person name="Venkatesh B."/>
            <person name="Fernald R.D."/>
            <person name="Meyer A."/>
            <person name="Ponting C.P."/>
            <person name="Streelman J.T."/>
            <person name="Lindblad-Toh K."/>
            <person name="Seehausen O."/>
            <person name="Di Palma F."/>
        </authorList>
    </citation>
    <scope>NUCLEOTIDE SEQUENCE</scope>
</reference>
<dbReference type="GO" id="GO:0020037">
    <property type="term" value="F:heme binding"/>
    <property type="evidence" value="ECO:0007669"/>
    <property type="project" value="InterPro"/>
</dbReference>
<evidence type="ECO:0000259" key="5">
    <source>
        <dbReference type="PROSITE" id="PS01033"/>
    </source>
</evidence>
<evidence type="ECO:0000313" key="7">
    <source>
        <dbReference type="Proteomes" id="UP000265160"/>
    </source>
</evidence>
<comment type="similarity">
    <text evidence="1">Belongs to the globin family.</text>
</comment>
<dbReference type="PROSITE" id="PS01033">
    <property type="entry name" value="GLOBIN"/>
    <property type="match status" value="1"/>
</dbReference>
<accession>A0A3P9D612</accession>
<dbReference type="GeneTree" id="ENSGT00940000178408"/>
<sequence length="120" mass="13538">MVEWTGAELSAITYLWGKIYVAEIGTQALKFVFGLFSLWQLVHQCCHYVKPQTGTVMVGLENAVKNNIKQTYLRVDPDNFRVCAFCVASKFGPQVFAPDVQMTWQTFLAVVVSALGKQYH</sequence>
<dbReference type="InterPro" id="IPR009050">
    <property type="entry name" value="Globin-like_sf"/>
</dbReference>